<evidence type="ECO:0000313" key="13">
    <source>
        <dbReference type="Proteomes" id="UP000693899"/>
    </source>
</evidence>
<dbReference type="GO" id="GO:0006261">
    <property type="term" value="P:DNA-templated DNA replication"/>
    <property type="evidence" value="ECO:0007669"/>
    <property type="project" value="InterPro"/>
</dbReference>
<evidence type="ECO:0000256" key="9">
    <source>
        <dbReference type="ARBA" id="ARBA00023125"/>
    </source>
</evidence>
<dbReference type="InterPro" id="IPR019760">
    <property type="entry name" value="DNA-dir_DNA_pol_A_CS"/>
</dbReference>
<dbReference type="EMBL" id="MT732450">
    <property type="protein sequence ID" value="QQO97204.1"/>
    <property type="molecule type" value="Genomic_DNA"/>
</dbReference>
<dbReference type="GO" id="GO:0003887">
    <property type="term" value="F:DNA-directed DNA polymerase activity"/>
    <property type="evidence" value="ECO:0007669"/>
    <property type="project" value="UniProtKB-KW"/>
</dbReference>
<keyword evidence="6" id="KW-0235">DNA replication</keyword>
<sequence length="990" mass="112441">MLLTGRNPKILIVADKSRFFTDGEVPDISTIPHLIRESLKSADIALDFVAVQLINRDNEEHPEVHMALMNLKSTLEIVVPLGSDAVRYLLPDSGSVTKIAGQNFNKDYGTGDLRVVPNFDLGYVQRDAGRLGVFENIFKKINSETSLTKSKLPTKILEPYQFLEYIYRLKSYLDNGQMIGAIFDIETSNAYLNTSPKLLMEDPKEYITGFSVADPVERVGYYMTIYHPDIEKTYGRQYALERAAFATAQLRTFLKFIPFICHNSDFDLTVTCYKLGLDPQKDVRMVGDTLVMAYLLIGLDVKISFKLKDLTRYYFDIDEDWDHEITDEFAKLPRKNYLKRLVNIPKKTVEKYGALDSVATLMLWEMFLPELEKQGMMHIYKTLLTATTMFSNIYIRGLNIDTDLMEWLASTLESQEAWYQRTLHKSASVHKWRVMNAKPKRVAPNPAETSLSELDTPYQGAVAHLIQSGYTTFAHIMDTDPEVIKQTGVAPAELDEILFDAQMQISTHTFPTVGVRTASIKDIVYNPEYLGEKAEFLTEKGAPSFNKEAKLHLQRHGSTTEARSVGQICNLLTEIADLQSKYLNGIRKHSELYGVFKPSFTLVGTTTGRLAGDIHSFPSFSADIKGLFNSKWANQGGLVFAPDFSQIEVRVMAAFANENELRKAYEEGIDIHKFVASKAFNKAVEEISKVERGSAKAIVFGILYGKSMQGLASDLGITVEEAQKIQDSIFIAFPGMKTWIDKTIAILRDQGYVQNGFNRRRYLPGIKLDPNADRRNKWIVAEAERAGVNSPIQGTASDLTLECLIFIDKMVIQSGWQSDIMATVHDSMEIDCHPSEVIDLYRLCKYAGEVRPPIVYDWLNQMPIKLDCGFGPDWFGEFEDAVIEESENHILFHLEGREYPYNKLMPLLQLNEYFTTEVTDVEFEEMQTSDFDADRIYQGAIDLGRKVSFHLKMTKNLDKFQPLYDRGYVPFPTEPNFSPETLAIHNSYLN</sequence>
<dbReference type="Gene3D" id="3.30.420.10">
    <property type="entry name" value="Ribonuclease H-like superfamily/Ribonuclease H"/>
    <property type="match status" value="1"/>
</dbReference>
<dbReference type="Gene3D" id="1.10.150.20">
    <property type="entry name" value="5' to 3' exonuclease, C-terminal subdomain"/>
    <property type="match status" value="1"/>
</dbReference>
<dbReference type="SMART" id="SM00482">
    <property type="entry name" value="POLAc"/>
    <property type="match status" value="1"/>
</dbReference>
<keyword evidence="7" id="KW-0239">DNA-directed DNA polymerase</keyword>
<dbReference type="InterPro" id="IPR001098">
    <property type="entry name" value="DNA-dir_DNA_pol_A_palm_dom"/>
</dbReference>
<keyword evidence="8" id="KW-1194">Viral DNA replication</keyword>
<dbReference type="Proteomes" id="UP000693899">
    <property type="component" value="Segment"/>
</dbReference>
<keyword evidence="5" id="KW-0548">Nucleotidyltransferase</keyword>
<dbReference type="Gene3D" id="3.30.70.370">
    <property type="match status" value="1"/>
</dbReference>
<reference evidence="12" key="1">
    <citation type="submission" date="2020-07" db="EMBL/GenBank/DDBJ databases">
        <title>Highly diverse flavobacterial phages as mortality factor during North Sea spring blooms.</title>
        <authorList>
            <person name="Bartlau N."/>
            <person name="Wichels A."/>
            <person name="Krohne G."/>
            <person name="Adriaenssens E.M."/>
            <person name="Heins A."/>
            <person name="Fuchs B.M."/>
            <person name="Amann R."/>
            <person name="Moraru C."/>
        </authorList>
    </citation>
    <scope>NUCLEOTIDE SEQUENCE</scope>
</reference>
<comment type="catalytic activity">
    <reaction evidence="10">
        <text>DNA(n) + a 2'-deoxyribonucleoside 5'-triphosphate = DNA(n+1) + diphosphate</text>
        <dbReference type="Rhea" id="RHEA:22508"/>
        <dbReference type="Rhea" id="RHEA-COMP:17339"/>
        <dbReference type="Rhea" id="RHEA-COMP:17340"/>
        <dbReference type="ChEBI" id="CHEBI:33019"/>
        <dbReference type="ChEBI" id="CHEBI:61560"/>
        <dbReference type="ChEBI" id="CHEBI:173112"/>
        <dbReference type="EC" id="2.7.7.7"/>
    </reaction>
</comment>
<dbReference type="Pfam" id="PF00476">
    <property type="entry name" value="DNA_pol_A"/>
    <property type="match status" value="1"/>
</dbReference>
<dbReference type="SUPFAM" id="SSF53098">
    <property type="entry name" value="Ribonuclease H-like"/>
    <property type="match status" value="1"/>
</dbReference>
<dbReference type="FunFam" id="1.10.150.20:FF:000002">
    <property type="entry name" value="DNA polymerase I"/>
    <property type="match status" value="1"/>
</dbReference>
<dbReference type="InterPro" id="IPR002298">
    <property type="entry name" value="DNA_polymerase_A"/>
</dbReference>
<dbReference type="PROSITE" id="PS00447">
    <property type="entry name" value="DNA_POLYMERASE_A"/>
    <property type="match status" value="1"/>
</dbReference>
<dbReference type="PANTHER" id="PTHR10133">
    <property type="entry name" value="DNA POLYMERASE I"/>
    <property type="match status" value="1"/>
</dbReference>
<evidence type="ECO:0000256" key="2">
    <source>
        <dbReference type="ARBA" id="ARBA00012417"/>
    </source>
</evidence>
<dbReference type="InterPro" id="IPR012337">
    <property type="entry name" value="RNaseH-like_sf"/>
</dbReference>
<comment type="similarity">
    <text evidence="1">Belongs to the DNA polymerase type-A family.</text>
</comment>
<dbReference type="PRINTS" id="PR00868">
    <property type="entry name" value="DNAPOLI"/>
</dbReference>
<dbReference type="GO" id="GO:0003677">
    <property type="term" value="F:DNA binding"/>
    <property type="evidence" value="ECO:0007669"/>
    <property type="project" value="UniProtKB-KW"/>
</dbReference>
<keyword evidence="9" id="KW-0238">DNA-binding</keyword>
<organism evidence="12 13">
    <name type="scientific">Maribacter phage Colly_1</name>
    <dbReference type="NCBI Taxonomy" id="2745691"/>
    <lineage>
        <taxon>Viruses</taxon>
        <taxon>Duplodnaviria</taxon>
        <taxon>Heunggongvirae</taxon>
        <taxon>Uroviricota</taxon>
        <taxon>Caudoviricetes</taxon>
        <taxon>Molycolviridae</taxon>
        <taxon>Mollyvirus</taxon>
        <taxon>Mollyvirus colly</taxon>
    </lineage>
</organism>
<evidence type="ECO:0000313" key="12">
    <source>
        <dbReference type="EMBL" id="QQO97204.1"/>
    </source>
</evidence>
<evidence type="ECO:0000256" key="10">
    <source>
        <dbReference type="ARBA" id="ARBA00049244"/>
    </source>
</evidence>
<evidence type="ECO:0000256" key="8">
    <source>
        <dbReference type="ARBA" id="ARBA00023109"/>
    </source>
</evidence>
<protein>
    <recommendedName>
        <fullName evidence="3">DNA polymerase</fullName>
        <ecNumber evidence="2">2.7.7.7</ecNumber>
    </recommendedName>
</protein>
<gene>
    <name evidence="12" type="ORF">Colly1_107</name>
</gene>
<dbReference type="EC" id="2.7.7.7" evidence="2"/>
<evidence type="ECO:0000256" key="7">
    <source>
        <dbReference type="ARBA" id="ARBA00022932"/>
    </source>
</evidence>
<evidence type="ECO:0000256" key="4">
    <source>
        <dbReference type="ARBA" id="ARBA00022679"/>
    </source>
</evidence>
<dbReference type="InterPro" id="IPR043502">
    <property type="entry name" value="DNA/RNA_pol_sf"/>
</dbReference>
<dbReference type="GO" id="GO:0039693">
    <property type="term" value="P:viral DNA genome replication"/>
    <property type="evidence" value="ECO:0007669"/>
    <property type="project" value="UniProtKB-KW"/>
</dbReference>
<dbReference type="PANTHER" id="PTHR10133:SF27">
    <property type="entry name" value="DNA POLYMERASE NU"/>
    <property type="match status" value="1"/>
</dbReference>
<evidence type="ECO:0000259" key="11">
    <source>
        <dbReference type="SMART" id="SM00482"/>
    </source>
</evidence>
<name>A0A8E4XVM6_9CAUD</name>
<feature type="domain" description="DNA-directed DNA polymerase family A palm" evidence="11">
    <location>
        <begin position="621"/>
        <end position="836"/>
    </location>
</feature>
<evidence type="ECO:0000256" key="5">
    <source>
        <dbReference type="ARBA" id="ARBA00022695"/>
    </source>
</evidence>
<keyword evidence="4" id="KW-0808">Transferase</keyword>
<dbReference type="InterPro" id="IPR036397">
    <property type="entry name" value="RNaseH_sf"/>
</dbReference>
<keyword evidence="13" id="KW-1185">Reference proteome</keyword>
<accession>A0A8E4XVM6</accession>
<proteinExistence type="inferred from homology"/>
<evidence type="ECO:0000256" key="6">
    <source>
        <dbReference type="ARBA" id="ARBA00022705"/>
    </source>
</evidence>
<evidence type="ECO:0000256" key="1">
    <source>
        <dbReference type="ARBA" id="ARBA00007705"/>
    </source>
</evidence>
<dbReference type="GO" id="GO:0006302">
    <property type="term" value="P:double-strand break repair"/>
    <property type="evidence" value="ECO:0007669"/>
    <property type="project" value="TreeGrafter"/>
</dbReference>
<dbReference type="SUPFAM" id="SSF56672">
    <property type="entry name" value="DNA/RNA polymerases"/>
    <property type="match status" value="1"/>
</dbReference>
<evidence type="ECO:0000256" key="3">
    <source>
        <dbReference type="ARBA" id="ARBA00015749"/>
    </source>
</evidence>